<dbReference type="InterPro" id="IPR036437">
    <property type="entry name" value="OspC-like_sf"/>
</dbReference>
<protein>
    <submittedName>
        <fullName evidence="9">Vsp9</fullName>
    </submittedName>
</protein>
<evidence type="ECO:0000256" key="3">
    <source>
        <dbReference type="ARBA" id="ARBA00008719"/>
    </source>
</evidence>
<keyword evidence="9" id="KW-0614">Plasmid</keyword>
<dbReference type="GO" id="GO:0009279">
    <property type="term" value="C:cell outer membrane"/>
    <property type="evidence" value="ECO:0007669"/>
    <property type="project" value="UniProtKB-SubCell"/>
</dbReference>
<reference evidence="9 10" key="1">
    <citation type="submission" date="2017-01" db="EMBL/GenBank/DDBJ databases">
        <title>Reassembled and rearranged: the organization and evolution of antigen-encoding plasmids in two relapsing fever Borrelia species.</title>
        <authorList>
            <person name="Barbour A.G."/>
            <person name="Dai Q."/>
            <person name="Miller S.C."/>
            <person name="Porcella S.F."/>
            <person name="Schwan T.G."/>
            <person name="Lopez J.E."/>
        </authorList>
    </citation>
    <scope>NUCLEOTIDE SEQUENCE [LARGE SCALE GENOMIC DNA]</scope>
    <source>
        <strain evidence="9 10">91E135</strain>
        <plasmid evidence="9 10">lpE43</plasmid>
    </source>
</reference>
<dbReference type="SUPFAM" id="SSF63515">
    <property type="entry name" value="Outer surface protein C (OspC)"/>
    <property type="match status" value="1"/>
</dbReference>
<organism evidence="9 10">
    <name type="scientific">Borrelia turicatae (strain 91E135)</name>
    <dbReference type="NCBI Taxonomy" id="314724"/>
    <lineage>
        <taxon>Bacteria</taxon>
        <taxon>Pseudomonadati</taxon>
        <taxon>Spirochaetota</taxon>
        <taxon>Spirochaetia</taxon>
        <taxon>Spirochaetales</taxon>
        <taxon>Borreliaceae</taxon>
        <taxon>Borrelia</taxon>
    </lineage>
</organism>
<keyword evidence="7" id="KW-0998">Cell outer membrane</keyword>
<evidence type="ECO:0000313" key="9">
    <source>
        <dbReference type="EMBL" id="ASJ27682.1"/>
    </source>
</evidence>
<gene>
    <name evidence="9" type="primary">vsp9</name>
    <name evidence="9" type="ORF">BT0_E25</name>
</gene>
<evidence type="ECO:0000256" key="4">
    <source>
        <dbReference type="ARBA" id="ARBA00022729"/>
    </source>
</evidence>
<comment type="function">
    <text evidence="1">The Vlp and Vsp proteins are antigenically distinct proteins, only one vlp or vsp gene is transcriptionally active at any one time. Switching between these genes is a mechanism of host immune response evasion.</text>
</comment>
<keyword evidence="6" id="KW-0564">Palmitate</keyword>
<evidence type="ECO:0000256" key="5">
    <source>
        <dbReference type="ARBA" id="ARBA00023136"/>
    </source>
</evidence>
<keyword evidence="10" id="KW-1185">Reference proteome</keyword>
<evidence type="ECO:0000256" key="8">
    <source>
        <dbReference type="ARBA" id="ARBA00023288"/>
    </source>
</evidence>
<dbReference type="Pfam" id="PF01441">
    <property type="entry name" value="Lipoprotein_6"/>
    <property type="match status" value="1"/>
</dbReference>
<dbReference type="EMBL" id="CP019365">
    <property type="protein sequence ID" value="ASJ27682.1"/>
    <property type="molecule type" value="Genomic_DNA"/>
</dbReference>
<dbReference type="AlphaFoldDB" id="A0ABF7R0A4"/>
<evidence type="ECO:0000256" key="6">
    <source>
        <dbReference type="ARBA" id="ARBA00023139"/>
    </source>
</evidence>
<evidence type="ECO:0000256" key="1">
    <source>
        <dbReference type="ARBA" id="ARBA00003932"/>
    </source>
</evidence>
<dbReference type="KEGG" id="btu:BT0_E25"/>
<proteinExistence type="inferred from homology"/>
<comment type="subcellular location">
    <subcellularLocation>
        <location evidence="2">Cell outer membrane</location>
        <topology evidence="2">Lipid-anchor</topology>
    </subcellularLocation>
</comment>
<dbReference type="Gene3D" id="1.20.120.240">
    <property type="entry name" value="Lipoprotein, type 6"/>
    <property type="match status" value="1"/>
</dbReference>
<geneLocation type="plasmid" evidence="9 10">
    <name>lpE43</name>
</geneLocation>
<comment type="similarity">
    <text evidence="3">Belongs to the variable small protein (Vsp) family.</text>
</comment>
<name>A0ABF7R0A4_BORT9</name>
<sequence length="203" mass="20982">MTLFLLMSCNNSGTIPKDGHAAKSDGTLIDLATITKNIKDTVAFAKSVKDVHTLVMSIDELAKVIGKKIDANGLATESAHNGSLIAGAYSVIEVVDTKLGTLAGKVGLSSDLKAKVGSAKKESTAFLAKVKADHANLGKEDVDDAHAKNVIDVTDGTKDKGASELIKLNTVIDELLKAAEDAVTAAINALSIPAKSDSPTQSN</sequence>
<evidence type="ECO:0000256" key="2">
    <source>
        <dbReference type="ARBA" id="ARBA00004459"/>
    </source>
</evidence>
<evidence type="ECO:0000313" key="10">
    <source>
        <dbReference type="Proteomes" id="UP000001205"/>
    </source>
</evidence>
<evidence type="ECO:0000256" key="7">
    <source>
        <dbReference type="ARBA" id="ARBA00023237"/>
    </source>
</evidence>
<dbReference type="InterPro" id="IPR001800">
    <property type="entry name" value="Lipoprotein_OspC"/>
</dbReference>
<keyword evidence="5" id="KW-0472">Membrane</keyword>
<accession>A0ABF7R0A4</accession>
<keyword evidence="8" id="KW-0449">Lipoprotein</keyword>
<dbReference type="Proteomes" id="UP000001205">
    <property type="component" value="Plasmid lpE43"/>
</dbReference>
<keyword evidence="4" id="KW-0732">Signal</keyword>